<accession>A0A829HUP7</accession>
<dbReference type="Pfam" id="PF21790">
    <property type="entry name" value="OGG"/>
    <property type="match status" value="1"/>
</dbReference>
<name>A0A829HUP7_9MYCO</name>
<reference evidence="1 2" key="1">
    <citation type="journal article" date="2013" name="Genome Announc.">
        <title>Genome Sequence of an Epidemic Isolate of Mycobacterium abscessus subsp. bolletii from Rio de Janeiro, Brazil.</title>
        <authorList>
            <person name="Davidson R.M."/>
            <person name="Reynolds P.R."/>
            <person name="Farias-Hesson E."/>
            <person name="Duarte R.S."/>
            <person name="Jackson M."/>
            <person name="Strong M."/>
        </authorList>
    </citation>
    <scope>NUCLEOTIDE SEQUENCE [LARGE SCALE GENOMIC DNA]</scope>
    <source>
        <strain evidence="1 2">CRM-0020</strain>
    </source>
</reference>
<dbReference type="Proteomes" id="UP000014969">
    <property type="component" value="Unassembled WGS sequence"/>
</dbReference>
<dbReference type="EMBL" id="ATFQ01000022">
    <property type="protein sequence ID" value="EPQ23252.1"/>
    <property type="molecule type" value="Genomic_DNA"/>
</dbReference>
<sequence length="221" mass="25390">MAAISRILQQMTDTDSRSKYRSAWWTRYFSGELAYFWPAQLDHYQPDAAGYQWISRSGVFDIAATDSEHRELHTAVAAYIWGVGFNSRRSIRWLVRAFTHNRDTVEDNLRRSSEILAADGAVTAYEAMRPGGSAYSKYMGPAYFTKYLFFTGYRDPDAELRPLILDKRVATALRNRGVFGPRARDTDWPGELYGRYLEYCHEQNPGNPEAVEVDLFNEGRA</sequence>
<comment type="caution">
    <text evidence="1">The sequence shown here is derived from an EMBL/GenBank/DDBJ whole genome shotgun (WGS) entry which is preliminary data.</text>
</comment>
<dbReference type="InterPro" id="IPR048868">
    <property type="entry name" value="OGG-like_put"/>
</dbReference>
<gene>
    <name evidence="1" type="ORF">J108_13520</name>
</gene>
<protein>
    <submittedName>
        <fullName evidence="1">Uncharacterized protein</fullName>
    </submittedName>
</protein>
<organism evidence="1 2">
    <name type="scientific">Mycobacteroides abscessus subsp. bolletii CRM-0020</name>
    <dbReference type="NCBI Taxonomy" id="1306401"/>
    <lineage>
        <taxon>Bacteria</taxon>
        <taxon>Bacillati</taxon>
        <taxon>Actinomycetota</taxon>
        <taxon>Actinomycetes</taxon>
        <taxon>Mycobacteriales</taxon>
        <taxon>Mycobacteriaceae</taxon>
        <taxon>Mycobacteroides</taxon>
        <taxon>Mycobacteroides abscessus</taxon>
    </lineage>
</organism>
<dbReference type="AlphaFoldDB" id="A0A829HUP7"/>
<evidence type="ECO:0000313" key="2">
    <source>
        <dbReference type="Proteomes" id="UP000014969"/>
    </source>
</evidence>
<proteinExistence type="predicted"/>
<evidence type="ECO:0000313" key="1">
    <source>
        <dbReference type="EMBL" id="EPQ23252.1"/>
    </source>
</evidence>